<dbReference type="GO" id="GO:0030170">
    <property type="term" value="F:pyridoxal phosphate binding"/>
    <property type="evidence" value="ECO:0007669"/>
    <property type="project" value="InterPro"/>
</dbReference>
<evidence type="ECO:0000256" key="4">
    <source>
        <dbReference type="RuleBase" id="RU000481"/>
    </source>
</evidence>
<evidence type="ECO:0000256" key="1">
    <source>
        <dbReference type="ARBA" id="ARBA00001933"/>
    </source>
</evidence>
<evidence type="ECO:0000313" key="7">
    <source>
        <dbReference type="Proteomes" id="UP000613512"/>
    </source>
</evidence>
<dbReference type="Proteomes" id="UP000613512">
    <property type="component" value="Unassembled WGS sequence"/>
</dbReference>
<sequence length="413" mass="46212">MVTTEYIQNLFANRIGGTQFGLIDEVYKFEKIKRAKRDAIQRNPKKKLIDLGVGEPDAKADEAVIRILAEEARKPENRYYADNGITEFKQAASTYMKNVFGVEHLHPETEINHVIGSKSALAMIPTAFINPGDITIMPSPCYPILGTHTEYLGGEVVHLPLLKENSFLPRLDSLSNHVLEKAKLLYLNYPNNPTGAVASREFFEEVVTFAKKHQLIVIHDAAYAGLVFDGEKTLSFLSIPGAKEVGIELHSLSKSFNMTGWRIGFAAGNAKLIHALATVKDNVDSGQFIPIQKAASYALAHPDITEEIAKKYSRRHEQLSSILREIGFDAEKPKGSFFLYTKIPRSVANGPTFHTAEDFSQYLIKEHLISTVPWDDAGSYIRFSVTFQADGLTEEKRVFEEIKARLSTSKFIF</sequence>
<dbReference type="InterPro" id="IPR015422">
    <property type="entry name" value="PyrdxlP-dep_Trfase_small"/>
</dbReference>
<dbReference type="InterPro" id="IPR015424">
    <property type="entry name" value="PyrdxlP-dep_Trfase"/>
</dbReference>
<evidence type="ECO:0000259" key="5">
    <source>
        <dbReference type="Pfam" id="PF00155"/>
    </source>
</evidence>
<gene>
    <name evidence="6" type="ORF">GCM10008025_13900</name>
</gene>
<dbReference type="SUPFAM" id="SSF53383">
    <property type="entry name" value="PLP-dependent transferases"/>
    <property type="match status" value="1"/>
</dbReference>
<evidence type="ECO:0000256" key="3">
    <source>
        <dbReference type="ARBA" id="ARBA00022679"/>
    </source>
</evidence>
<keyword evidence="7" id="KW-1185">Reference proteome</keyword>
<evidence type="ECO:0000256" key="2">
    <source>
        <dbReference type="ARBA" id="ARBA00022576"/>
    </source>
</evidence>
<accession>A0A916RXM6</accession>
<evidence type="ECO:0000313" key="6">
    <source>
        <dbReference type="EMBL" id="GGA71245.1"/>
    </source>
</evidence>
<dbReference type="PANTHER" id="PTHR42832">
    <property type="entry name" value="AMINO ACID AMINOTRANSFERASE"/>
    <property type="match status" value="1"/>
</dbReference>
<protein>
    <recommendedName>
        <fullName evidence="4">Aminotransferase</fullName>
        <ecNumber evidence="4">2.6.1.-</ecNumber>
    </recommendedName>
</protein>
<proteinExistence type="inferred from homology"/>
<keyword evidence="3 4" id="KW-0808">Transferase</keyword>
<dbReference type="InterPro" id="IPR004839">
    <property type="entry name" value="Aminotransferase_I/II_large"/>
</dbReference>
<dbReference type="Gene3D" id="3.40.640.10">
    <property type="entry name" value="Type I PLP-dependent aspartate aminotransferase-like (Major domain)"/>
    <property type="match status" value="1"/>
</dbReference>
<reference evidence="6" key="2">
    <citation type="submission" date="2020-09" db="EMBL/GenBank/DDBJ databases">
        <authorList>
            <person name="Sun Q."/>
            <person name="Zhou Y."/>
        </authorList>
    </citation>
    <scope>NUCLEOTIDE SEQUENCE</scope>
    <source>
        <strain evidence="6">CGMCC 1.12408</strain>
    </source>
</reference>
<reference evidence="6" key="1">
    <citation type="journal article" date="2014" name="Int. J. Syst. Evol. Microbiol.">
        <title>Complete genome sequence of Corynebacterium casei LMG S-19264T (=DSM 44701T), isolated from a smear-ripened cheese.</title>
        <authorList>
            <consortium name="US DOE Joint Genome Institute (JGI-PGF)"/>
            <person name="Walter F."/>
            <person name="Albersmeier A."/>
            <person name="Kalinowski J."/>
            <person name="Ruckert C."/>
        </authorList>
    </citation>
    <scope>NUCLEOTIDE SEQUENCE</scope>
    <source>
        <strain evidence="6">CGMCC 1.12408</strain>
    </source>
</reference>
<feature type="domain" description="Aminotransferase class I/classII large" evidence="5">
    <location>
        <begin position="47"/>
        <end position="385"/>
    </location>
</feature>
<dbReference type="Pfam" id="PF00155">
    <property type="entry name" value="Aminotran_1_2"/>
    <property type="match status" value="1"/>
</dbReference>
<dbReference type="CDD" id="cd00609">
    <property type="entry name" value="AAT_like"/>
    <property type="match status" value="1"/>
</dbReference>
<comment type="cofactor">
    <cofactor evidence="1 4">
        <name>pyridoxal 5'-phosphate</name>
        <dbReference type="ChEBI" id="CHEBI:597326"/>
    </cofactor>
</comment>
<dbReference type="GO" id="GO:0008483">
    <property type="term" value="F:transaminase activity"/>
    <property type="evidence" value="ECO:0007669"/>
    <property type="project" value="UniProtKB-KW"/>
</dbReference>
<dbReference type="InterPro" id="IPR015421">
    <property type="entry name" value="PyrdxlP-dep_Trfase_major"/>
</dbReference>
<organism evidence="6 7">
    <name type="scientific">Ornithinibacillus halotolerans</name>
    <dbReference type="NCBI Taxonomy" id="1274357"/>
    <lineage>
        <taxon>Bacteria</taxon>
        <taxon>Bacillati</taxon>
        <taxon>Bacillota</taxon>
        <taxon>Bacilli</taxon>
        <taxon>Bacillales</taxon>
        <taxon>Bacillaceae</taxon>
        <taxon>Ornithinibacillus</taxon>
    </lineage>
</organism>
<dbReference type="Gene3D" id="3.90.1150.10">
    <property type="entry name" value="Aspartate Aminotransferase, domain 1"/>
    <property type="match status" value="1"/>
</dbReference>
<dbReference type="NCBIfam" id="NF004937">
    <property type="entry name" value="PRK06290.1"/>
    <property type="match status" value="1"/>
</dbReference>
<dbReference type="PANTHER" id="PTHR42832:SF3">
    <property type="entry name" value="L-GLUTAMINE--4-(METHYLSULFANYL)-2-OXOBUTANOATE AMINOTRANSFERASE"/>
    <property type="match status" value="1"/>
</dbReference>
<dbReference type="AlphaFoldDB" id="A0A916RXM6"/>
<dbReference type="RefSeq" id="WP_188383953.1">
    <property type="nucleotide sequence ID" value="NZ_BMEY01000006.1"/>
</dbReference>
<name>A0A916RXM6_9BACI</name>
<comment type="similarity">
    <text evidence="4">Belongs to the class-I pyridoxal-phosphate-dependent aminotransferase family.</text>
</comment>
<keyword evidence="2 4" id="KW-0032">Aminotransferase</keyword>
<dbReference type="PROSITE" id="PS00105">
    <property type="entry name" value="AA_TRANSFER_CLASS_1"/>
    <property type="match status" value="1"/>
</dbReference>
<dbReference type="EMBL" id="BMEY01000006">
    <property type="protein sequence ID" value="GGA71245.1"/>
    <property type="molecule type" value="Genomic_DNA"/>
</dbReference>
<dbReference type="InterPro" id="IPR004838">
    <property type="entry name" value="NHTrfase_class1_PyrdxlP-BS"/>
</dbReference>
<comment type="caution">
    <text evidence="6">The sequence shown here is derived from an EMBL/GenBank/DDBJ whole genome shotgun (WGS) entry which is preliminary data.</text>
</comment>
<dbReference type="InterPro" id="IPR050881">
    <property type="entry name" value="LL-DAP_aminotransferase"/>
</dbReference>
<dbReference type="EC" id="2.6.1.-" evidence="4"/>